<evidence type="ECO:0000313" key="2">
    <source>
        <dbReference type="Proteomes" id="UP000234323"/>
    </source>
</evidence>
<comment type="caution">
    <text evidence="1">The sequence shown here is derived from an EMBL/GenBank/DDBJ whole genome shotgun (WGS) entry which is preliminary data.</text>
</comment>
<gene>
    <name evidence="1" type="ORF">RhiirA4_483871</name>
</gene>
<dbReference type="AlphaFoldDB" id="A0A2I1HN46"/>
<keyword evidence="2" id="KW-1185">Reference proteome</keyword>
<organism evidence="1 2">
    <name type="scientific">Rhizophagus irregularis</name>
    <dbReference type="NCBI Taxonomy" id="588596"/>
    <lineage>
        <taxon>Eukaryota</taxon>
        <taxon>Fungi</taxon>
        <taxon>Fungi incertae sedis</taxon>
        <taxon>Mucoromycota</taxon>
        <taxon>Glomeromycotina</taxon>
        <taxon>Glomeromycetes</taxon>
        <taxon>Glomerales</taxon>
        <taxon>Glomeraceae</taxon>
        <taxon>Rhizophagus</taxon>
    </lineage>
</organism>
<proteinExistence type="predicted"/>
<dbReference type="Proteomes" id="UP000234323">
    <property type="component" value="Unassembled WGS sequence"/>
</dbReference>
<dbReference type="EMBL" id="LLXI01004144">
    <property type="protein sequence ID" value="PKY60304.1"/>
    <property type="molecule type" value="Genomic_DNA"/>
</dbReference>
<accession>A0A2I1HN46</accession>
<name>A0A2I1HN46_9GLOM</name>
<sequence length="111" mass="13144">MIHSQKKHGKINTDQIFYRNRLIETENQIFKSNLEIRLIAISRFYNRFSKLESIPIPICNSLVFISENSYLDNSYQDSHLKKCISEKTISDKHARINEILQFIDKLTLRKG</sequence>
<protein>
    <submittedName>
        <fullName evidence="1">Uncharacterized protein</fullName>
    </submittedName>
</protein>
<evidence type="ECO:0000313" key="1">
    <source>
        <dbReference type="EMBL" id="PKY60304.1"/>
    </source>
</evidence>
<reference evidence="1 2" key="1">
    <citation type="submission" date="2015-10" db="EMBL/GenBank/DDBJ databases">
        <title>Genome analyses suggest a sexual origin of heterokaryosis in a supposedly ancient asexual fungus.</title>
        <authorList>
            <person name="Ropars J."/>
            <person name="Sedzielewska K."/>
            <person name="Noel J."/>
            <person name="Charron P."/>
            <person name="Farinelli L."/>
            <person name="Marton T."/>
            <person name="Kruger M."/>
            <person name="Pelin A."/>
            <person name="Brachmann A."/>
            <person name="Corradi N."/>
        </authorList>
    </citation>
    <scope>NUCLEOTIDE SEQUENCE [LARGE SCALE GENOMIC DNA]</scope>
    <source>
        <strain evidence="1 2">A4</strain>
    </source>
</reference>